<keyword evidence="1" id="KW-0863">Zinc-finger</keyword>
<proteinExistence type="predicted"/>
<accession>A0AAN7V8G5</accession>
<evidence type="ECO:0000313" key="4">
    <source>
        <dbReference type="Proteomes" id="UP001329430"/>
    </source>
</evidence>
<comment type="caution">
    <text evidence="3">The sequence shown here is derived from an EMBL/GenBank/DDBJ whole genome shotgun (WGS) entry which is preliminary data.</text>
</comment>
<dbReference type="Proteomes" id="UP001329430">
    <property type="component" value="Chromosome 5"/>
</dbReference>
<evidence type="ECO:0000313" key="3">
    <source>
        <dbReference type="EMBL" id="KAK5643855.1"/>
    </source>
</evidence>
<sequence>MVKLNNLLGMCKLVQQIGENYIRHMSFIYPAKLEITGLKNISNGGIAIECKSKECLEKVVRETESKLGSDYEVKVPKNRAPKLKIVGITEQLTNSQIEQKIRSQNKEIILDQALINVVYVSKEHKNHRNYFCLVEVDGKTYEMALRTEKLNIGWDRCRVYDAVNVRRCYKCSGYGHKSQECRNTLACPRCAEAHELKECKTEQKDVKCINCKWAVENLKINLDIGHEAWSKDCRVFKRKLEAERSKIDFLYCEK</sequence>
<name>A0AAN7V8G5_9COLE</name>
<dbReference type="InterPro" id="IPR036875">
    <property type="entry name" value="Znf_CCHC_sf"/>
</dbReference>
<keyword evidence="1" id="KW-0862">Zinc</keyword>
<dbReference type="InterPro" id="IPR001878">
    <property type="entry name" value="Znf_CCHC"/>
</dbReference>
<dbReference type="PROSITE" id="PS50158">
    <property type="entry name" value="ZF_CCHC"/>
    <property type="match status" value="1"/>
</dbReference>
<gene>
    <name evidence="3" type="ORF">RI129_007700</name>
</gene>
<dbReference type="AlphaFoldDB" id="A0AAN7V8G5"/>
<organism evidence="3 4">
    <name type="scientific">Pyrocoelia pectoralis</name>
    <dbReference type="NCBI Taxonomy" id="417401"/>
    <lineage>
        <taxon>Eukaryota</taxon>
        <taxon>Metazoa</taxon>
        <taxon>Ecdysozoa</taxon>
        <taxon>Arthropoda</taxon>
        <taxon>Hexapoda</taxon>
        <taxon>Insecta</taxon>
        <taxon>Pterygota</taxon>
        <taxon>Neoptera</taxon>
        <taxon>Endopterygota</taxon>
        <taxon>Coleoptera</taxon>
        <taxon>Polyphaga</taxon>
        <taxon>Elateriformia</taxon>
        <taxon>Elateroidea</taxon>
        <taxon>Lampyridae</taxon>
        <taxon>Lampyrinae</taxon>
        <taxon>Pyrocoelia</taxon>
    </lineage>
</organism>
<dbReference type="GO" id="GO:0008270">
    <property type="term" value="F:zinc ion binding"/>
    <property type="evidence" value="ECO:0007669"/>
    <property type="project" value="UniProtKB-KW"/>
</dbReference>
<evidence type="ECO:0000256" key="1">
    <source>
        <dbReference type="PROSITE-ProRule" id="PRU00047"/>
    </source>
</evidence>
<dbReference type="GO" id="GO:0003676">
    <property type="term" value="F:nucleic acid binding"/>
    <property type="evidence" value="ECO:0007669"/>
    <property type="project" value="InterPro"/>
</dbReference>
<evidence type="ECO:0000259" key="2">
    <source>
        <dbReference type="PROSITE" id="PS50158"/>
    </source>
</evidence>
<keyword evidence="4" id="KW-1185">Reference proteome</keyword>
<dbReference type="SUPFAM" id="SSF57756">
    <property type="entry name" value="Retrovirus zinc finger-like domains"/>
    <property type="match status" value="1"/>
</dbReference>
<reference evidence="3 4" key="1">
    <citation type="journal article" date="2024" name="Insects">
        <title>An Improved Chromosome-Level Genome Assembly of the Firefly Pyrocoelia pectoralis.</title>
        <authorList>
            <person name="Fu X."/>
            <person name="Meyer-Rochow V.B."/>
            <person name="Ballantyne L."/>
            <person name="Zhu X."/>
        </authorList>
    </citation>
    <scope>NUCLEOTIDE SEQUENCE [LARGE SCALE GENOMIC DNA]</scope>
    <source>
        <strain evidence="3">XCY_ONT2</strain>
    </source>
</reference>
<feature type="domain" description="CCHC-type" evidence="2">
    <location>
        <begin position="166"/>
        <end position="183"/>
    </location>
</feature>
<keyword evidence="1" id="KW-0479">Metal-binding</keyword>
<protein>
    <recommendedName>
        <fullName evidence="2">CCHC-type domain-containing protein</fullName>
    </recommendedName>
</protein>
<dbReference type="EMBL" id="JAVRBK010000005">
    <property type="protein sequence ID" value="KAK5643855.1"/>
    <property type="molecule type" value="Genomic_DNA"/>
</dbReference>